<gene>
    <name evidence="2" type="ORF">EI97DRAFT_482030</name>
</gene>
<dbReference type="GeneID" id="54555232"/>
<dbReference type="RefSeq" id="XP_033657058.1">
    <property type="nucleotide sequence ID" value="XM_033802057.1"/>
</dbReference>
<proteinExistence type="predicted"/>
<sequence length="463" mass="50386">MEDGALSFEQANSVMNERGEDSDAGAWNCTPVNTSANPREYVDPHLALGCQFSATANNEEASTNLHNGSSAYHENIDQPLLSVGGWSCDLAAFDPSVAGYDVQHFFETGEVRPTKYPDPEEGYKGIRSPYSASISEDINLQSSNATSDFESRRFKEPRTERARNSEVTSSPVAPRGIVGHRPMSHVFWGFTTTSMSTNAFARNLNHTSTVPVTQSPMSSLEHISAAKINLSGGTASALESYQSVFPLAAPQLGIVAAGSHLSASAAQVRAAGTQGRKKRGITPYTWLHASQALPLNANTPFISPLHSHCTPPTVDLSLIGSYNVSAVEIVTFFPAHTLWREVMWRLSNNGWQPNEIISAVLYTRRITDASVIHRTTLYKQRKETNAWAAAHGLKAGRVTKLDMQGISQDRGSYARSGGVHDYRLRDLAEGVVHMPRGTDRQILTAAIELAIVQGKRRPVKPVS</sequence>
<dbReference type="AlphaFoldDB" id="A0A6A6JWS6"/>
<protein>
    <submittedName>
        <fullName evidence="2">Uncharacterized protein</fullName>
    </submittedName>
</protein>
<dbReference type="OrthoDB" id="3800972at2759"/>
<feature type="compositionally biased region" description="Basic and acidic residues" evidence="1">
    <location>
        <begin position="149"/>
        <end position="164"/>
    </location>
</feature>
<evidence type="ECO:0000313" key="3">
    <source>
        <dbReference type="Proteomes" id="UP000800097"/>
    </source>
</evidence>
<evidence type="ECO:0000256" key="1">
    <source>
        <dbReference type="SAM" id="MobiDB-lite"/>
    </source>
</evidence>
<keyword evidence="3" id="KW-1185">Reference proteome</keyword>
<feature type="region of interest" description="Disordered" evidence="1">
    <location>
        <begin position="135"/>
        <end position="175"/>
    </location>
</feature>
<dbReference type="EMBL" id="ML986486">
    <property type="protein sequence ID" value="KAF2279519.1"/>
    <property type="molecule type" value="Genomic_DNA"/>
</dbReference>
<organism evidence="2 3">
    <name type="scientific">Westerdykella ornata</name>
    <dbReference type="NCBI Taxonomy" id="318751"/>
    <lineage>
        <taxon>Eukaryota</taxon>
        <taxon>Fungi</taxon>
        <taxon>Dikarya</taxon>
        <taxon>Ascomycota</taxon>
        <taxon>Pezizomycotina</taxon>
        <taxon>Dothideomycetes</taxon>
        <taxon>Pleosporomycetidae</taxon>
        <taxon>Pleosporales</taxon>
        <taxon>Sporormiaceae</taxon>
        <taxon>Westerdykella</taxon>
    </lineage>
</organism>
<feature type="compositionally biased region" description="Polar residues" evidence="1">
    <location>
        <begin position="135"/>
        <end position="148"/>
    </location>
</feature>
<reference evidence="2" key="1">
    <citation type="journal article" date="2020" name="Stud. Mycol.">
        <title>101 Dothideomycetes genomes: a test case for predicting lifestyles and emergence of pathogens.</title>
        <authorList>
            <person name="Haridas S."/>
            <person name="Albert R."/>
            <person name="Binder M."/>
            <person name="Bloem J."/>
            <person name="Labutti K."/>
            <person name="Salamov A."/>
            <person name="Andreopoulos B."/>
            <person name="Baker S."/>
            <person name="Barry K."/>
            <person name="Bills G."/>
            <person name="Bluhm B."/>
            <person name="Cannon C."/>
            <person name="Castanera R."/>
            <person name="Culley D."/>
            <person name="Daum C."/>
            <person name="Ezra D."/>
            <person name="Gonzalez J."/>
            <person name="Henrissat B."/>
            <person name="Kuo A."/>
            <person name="Liang C."/>
            <person name="Lipzen A."/>
            <person name="Lutzoni F."/>
            <person name="Magnuson J."/>
            <person name="Mondo S."/>
            <person name="Nolan M."/>
            <person name="Ohm R."/>
            <person name="Pangilinan J."/>
            <person name="Park H.-J."/>
            <person name="Ramirez L."/>
            <person name="Alfaro M."/>
            <person name="Sun H."/>
            <person name="Tritt A."/>
            <person name="Yoshinaga Y."/>
            <person name="Zwiers L.-H."/>
            <person name="Turgeon B."/>
            <person name="Goodwin S."/>
            <person name="Spatafora J."/>
            <person name="Crous P."/>
            <person name="Grigoriev I."/>
        </authorList>
    </citation>
    <scope>NUCLEOTIDE SEQUENCE</scope>
    <source>
        <strain evidence="2">CBS 379.55</strain>
    </source>
</reference>
<dbReference type="Proteomes" id="UP000800097">
    <property type="component" value="Unassembled WGS sequence"/>
</dbReference>
<name>A0A6A6JWS6_WESOR</name>
<evidence type="ECO:0000313" key="2">
    <source>
        <dbReference type="EMBL" id="KAF2279519.1"/>
    </source>
</evidence>
<accession>A0A6A6JWS6</accession>